<organism evidence="2">
    <name type="scientific">mine drainage metagenome</name>
    <dbReference type="NCBI Taxonomy" id="410659"/>
    <lineage>
        <taxon>unclassified sequences</taxon>
        <taxon>metagenomes</taxon>
        <taxon>ecological metagenomes</taxon>
    </lineage>
</organism>
<reference evidence="2" key="1">
    <citation type="submission" date="2009-10" db="EMBL/GenBank/DDBJ databases">
        <title>Diversity of trophic interactions inside an arsenic-rich microbial ecosystem.</title>
        <authorList>
            <person name="Bertin P.N."/>
            <person name="Heinrich-Salmeron A."/>
            <person name="Pelletier E."/>
            <person name="Goulhen-Chollet F."/>
            <person name="Arsene-Ploetze F."/>
            <person name="Gallien S."/>
            <person name="Calteau A."/>
            <person name="Vallenet D."/>
            <person name="Casiot C."/>
            <person name="Chane-Woon-Ming B."/>
            <person name="Giloteaux L."/>
            <person name="Barakat M."/>
            <person name="Bonnefoy V."/>
            <person name="Bruneel O."/>
            <person name="Chandler M."/>
            <person name="Cleiss J."/>
            <person name="Duran R."/>
            <person name="Elbaz-Poulichet F."/>
            <person name="Fonknechten N."/>
            <person name="Lauga B."/>
            <person name="Mornico D."/>
            <person name="Ortet P."/>
            <person name="Schaeffer C."/>
            <person name="Siguier P."/>
            <person name="Alexander Thil Smith A."/>
            <person name="Van Dorsselaer A."/>
            <person name="Weissenbach J."/>
            <person name="Medigue C."/>
            <person name="Le Paslier D."/>
        </authorList>
    </citation>
    <scope>NUCLEOTIDE SEQUENCE</scope>
</reference>
<gene>
    <name evidence="2" type="ORF">CARN7_2502</name>
</gene>
<proteinExistence type="predicted"/>
<feature type="region of interest" description="Disordered" evidence="1">
    <location>
        <begin position="1"/>
        <end position="27"/>
    </location>
</feature>
<evidence type="ECO:0000256" key="1">
    <source>
        <dbReference type="SAM" id="MobiDB-lite"/>
    </source>
</evidence>
<evidence type="ECO:0000313" key="2">
    <source>
        <dbReference type="EMBL" id="CBI11664.1"/>
    </source>
</evidence>
<comment type="caution">
    <text evidence="2">The sequence shown here is derived from an EMBL/GenBank/DDBJ whole genome shotgun (WGS) entry which is preliminary data.</text>
</comment>
<dbReference type="AlphaFoldDB" id="E6QWP1"/>
<feature type="compositionally biased region" description="Basic and acidic residues" evidence="1">
    <location>
        <begin position="1"/>
        <end position="11"/>
    </location>
</feature>
<protein>
    <submittedName>
        <fullName evidence="2">Uncharacterized protein</fullName>
    </submittedName>
</protein>
<sequence>MEDPKSDRVQSKEFSTSSIRSETKRHIDMKQSDPVLLDEEGLDDIHVLVHLSRATPEVDLGVALREAKRKSEEFAEAHKVTRELLNQQIRL</sequence>
<name>E6QWP1_9ZZZZ</name>
<dbReference type="EMBL" id="CABR01000156">
    <property type="protein sequence ID" value="CBI11664.1"/>
    <property type="molecule type" value="Genomic_DNA"/>
</dbReference>
<accession>E6QWP1</accession>